<accession>A0ABP0XJK9</accession>
<feature type="repeat" description="TPR" evidence="1">
    <location>
        <begin position="150"/>
        <end position="183"/>
    </location>
</feature>
<dbReference type="PANTHER" id="PTHR47329:SF1">
    <property type="entry name" value="OS05G0129900 PROTEIN"/>
    <property type="match status" value="1"/>
</dbReference>
<dbReference type="InterPro" id="IPR011990">
    <property type="entry name" value="TPR-like_helical_dom_sf"/>
</dbReference>
<feature type="domain" description="RNA-polymerase II-associated protein 3-like C-terminal" evidence="3">
    <location>
        <begin position="296"/>
        <end position="384"/>
    </location>
</feature>
<dbReference type="PROSITE" id="PS50005">
    <property type="entry name" value="TPR"/>
    <property type="match status" value="2"/>
</dbReference>
<proteinExistence type="predicted"/>
<evidence type="ECO:0000256" key="1">
    <source>
        <dbReference type="PROSITE-ProRule" id="PRU00339"/>
    </source>
</evidence>
<evidence type="ECO:0000259" key="3">
    <source>
        <dbReference type="Pfam" id="PF13877"/>
    </source>
</evidence>
<evidence type="ECO:0000313" key="5">
    <source>
        <dbReference type="Proteomes" id="UP001497444"/>
    </source>
</evidence>
<dbReference type="Proteomes" id="UP001497444">
    <property type="component" value="Chromosome 8"/>
</dbReference>
<dbReference type="InterPro" id="IPR019734">
    <property type="entry name" value="TPR_rpt"/>
</dbReference>
<dbReference type="PANTHER" id="PTHR47329">
    <property type="entry name" value="OS05G0129900 PROTEIN"/>
    <property type="match status" value="1"/>
</dbReference>
<evidence type="ECO:0000256" key="2">
    <source>
        <dbReference type="SAM" id="MobiDB-lite"/>
    </source>
</evidence>
<organism evidence="4 5">
    <name type="scientific">Sphagnum jensenii</name>
    <dbReference type="NCBI Taxonomy" id="128206"/>
    <lineage>
        <taxon>Eukaryota</taxon>
        <taxon>Viridiplantae</taxon>
        <taxon>Streptophyta</taxon>
        <taxon>Embryophyta</taxon>
        <taxon>Bryophyta</taxon>
        <taxon>Sphagnophytina</taxon>
        <taxon>Sphagnopsida</taxon>
        <taxon>Sphagnales</taxon>
        <taxon>Sphagnaceae</taxon>
        <taxon>Sphagnum</taxon>
    </lineage>
</organism>
<feature type="compositionally biased region" description="Low complexity" evidence="2">
    <location>
        <begin position="229"/>
        <end position="249"/>
    </location>
</feature>
<sequence length="418" mass="46120">MSIEAQKQIRENTMELHEFLKDLTDWEQTVKIKEKKLASNISQKPTTLPKSSSNKSSSSLGAAAATIDRMSNVFGLDEPVPDAWSEKDLGNKYFKEGKYVQAIDCYSRSIALQPTAVAFANRAMALLKIRRYVDAEVDCTEAIELDDHYTKAYSRRGTARKELKKYLASVEDFEFALRLEPENKELRKQYTEAKETYEKSVLHPNSNPLHPDLSGILETPPAPSPVTSPPNASVSVPTVSTSPSVAKSSTKMEGPNKQAKRVDSALAAEVVLSTQAAAARAAANVTAGLVKNLVSPKTSYEFEAVWKGLSGNRSSQAHLLKIMDPLSLPKLFKDSLGAPLLMEIIQSLPLLLQDNAGLVVNILENLSKVGRFSMTVMFLTIKDKAVIRQLWDNVLASPNVSEEEKDRLGALKPKYRLQ</sequence>
<protein>
    <recommendedName>
        <fullName evidence="3">RNA-polymerase II-associated protein 3-like C-terminal domain-containing protein</fullName>
    </recommendedName>
</protein>
<keyword evidence="5" id="KW-1185">Reference proteome</keyword>
<dbReference type="Pfam" id="PF13877">
    <property type="entry name" value="RPAP3_C"/>
    <property type="match status" value="1"/>
</dbReference>
<dbReference type="Gene3D" id="1.25.40.10">
    <property type="entry name" value="Tetratricopeptide repeat domain"/>
    <property type="match status" value="1"/>
</dbReference>
<reference evidence="4" key="1">
    <citation type="submission" date="2024-02" db="EMBL/GenBank/DDBJ databases">
        <authorList>
            <consortium name="ELIXIR-Norway"/>
            <consortium name="Elixir Norway"/>
        </authorList>
    </citation>
    <scope>NUCLEOTIDE SEQUENCE</scope>
</reference>
<dbReference type="Pfam" id="PF00515">
    <property type="entry name" value="TPR_1"/>
    <property type="match status" value="1"/>
</dbReference>
<keyword evidence="1" id="KW-0802">TPR repeat</keyword>
<name>A0ABP0XJK9_9BRYO</name>
<feature type="region of interest" description="Disordered" evidence="2">
    <location>
        <begin position="197"/>
        <end position="260"/>
    </location>
</feature>
<feature type="repeat" description="TPR" evidence="1">
    <location>
        <begin position="83"/>
        <end position="116"/>
    </location>
</feature>
<gene>
    <name evidence="4" type="ORF">CSSPJE1EN1_LOCUS23351</name>
</gene>
<dbReference type="InterPro" id="IPR025986">
    <property type="entry name" value="RPAP3-like_C"/>
</dbReference>
<dbReference type="SUPFAM" id="SSF48452">
    <property type="entry name" value="TPR-like"/>
    <property type="match status" value="1"/>
</dbReference>
<dbReference type="EMBL" id="OZ020103">
    <property type="protein sequence ID" value="CAK9277873.1"/>
    <property type="molecule type" value="Genomic_DNA"/>
</dbReference>
<dbReference type="SMART" id="SM00028">
    <property type="entry name" value="TPR"/>
    <property type="match status" value="3"/>
</dbReference>
<evidence type="ECO:0000313" key="4">
    <source>
        <dbReference type="EMBL" id="CAK9277873.1"/>
    </source>
</evidence>